<name>A0A6J4NWI6_9PSEU</name>
<feature type="non-terminal residue" evidence="1">
    <location>
        <position position="34"/>
    </location>
</feature>
<organism evidence="1">
    <name type="scientific">uncultured Pseudonocardia sp</name>
    <dbReference type="NCBI Taxonomy" id="211455"/>
    <lineage>
        <taxon>Bacteria</taxon>
        <taxon>Bacillati</taxon>
        <taxon>Actinomycetota</taxon>
        <taxon>Actinomycetes</taxon>
        <taxon>Pseudonocardiales</taxon>
        <taxon>Pseudonocardiaceae</taxon>
        <taxon>Pseudonocardia</taxon>
        <taxon>environmental samples</taxon>
    </lineage>
</organism>
<dbReference type="InterPro" id="IPR006311">
    <property type="entry name" value="TAT_signal"/>
</dbReference>
<dbReference type="InterPro" id="IPR019546">
    <property type="entry name" value="TAT_signal_bac_arc"/>
</dbReference>
<gene>
    <name evidence="1" type="ORF">AVDCRST_MAG66-1022</name>
</gene>
<dbReference type="PROSITE" id="PS51318">
    <property type="entry name" value="TAT"/>
    <property type="match status" value="1"/>
</dbReference>
<dbReference type="NCBIfam" id="TIGR01409">
    <property type="entry name" value="TAT_signal_seq"/>
    <property type="match status" value="1"/>
</dbReference>
<accession>A0A6J4NWI6</accession>
<dbReference type="EMBL" id="CADCUS010000156">
    <property type="protein sequence ID" value="CAA9393780.1"/>
    <property type="molecule type" value="Genomic_DNA"/>
</dbReference>
<reference evidence="1" key="1">
    <citation type="submission" date="2020-02" db="EMBL/GenBank/DDBJ databases">
        <authorList>
            <person name="Meier V. D."/>
        </authorList>
    </citation>
    <scope>NUCLEOTIDE SEQUENCE</scope>
    <source>
        <strain evidence="1">AVDCRST_MAG66</strain>
    </source>
</reference>
<sequence length="34" mass="3350">MTDVPRPTPGARPLTRRAALVGLAAGAAALLPAP</sequence>
<proteinExistence type="predicted"/>
<dbReference type="AlphaFoldDB" id="A0A6J4NWI6"/>
<evidence type="ECO:0000313" key="1">
    <source>
        <dbReference type="EMBL" id="CAA9393780.1"/>
    </source>
</evidence>
<protein>
    <submittedName>
        <fullName evidence="1">Uncharacterized protein</fullName>
    </submittedName>
</protein>